<dbReference type="PRINTS" id="PR00039">
    <property type="entry name" value="HTHLYSR"/>
</dbReference>
<evidence type="ECO:0000256" key="4">
    <source>
        <dbReference type="ARBA" id="ARBA00023163"/>
    </source>
</evidence>
<dbReference type="Proteomes" id="UP000294239">
    <property type="component" value="Unassembled WGS sequence"/>
</dbReference>
<evidence type="ECO:0000313" key="6">
    <source>
        <dbReference type="EMBL" id="TBN16832.1"/>
    </source>
</evidence>
<accession>A0ABY1YCV3</accession>
<keyword evidence="4" id="KW-0804">Transcription</keyword>
<dbReference type="Pfam" id="PF03466">
    <property type="entry name" value="LysR_substrate"/>
    <property type="match status" value="1"/>
</dbReference>
<name>A0ABY1YCV3_9HYPH</name>
<gene>
    <name evidence="6" type="ORF">EYC79_03165</name>
</gene>
<keyword evidence="3" id="KW-0238">DNA-binding</keyword>
<feature type="domain" description="HTH lysR-type" evidence="5">
    <location>
        <begin position="6"/>
        <end position="63"/>
    </location>
</feature>
<dbReference type="Gene3D" id="3.40.190.10">
    <property type="entry name" value="Periplasmic binding protein-like II"/>
    <property type="match status" value="2"/>
</dbReference>
<dbReference type="SUPFAM" id="SSF46785">
    <property type="entry name" value="Winged helix' DNA-binding domain"/>
    <property type="match status" value="1"/>
</dbReference>
<evidence type="ECO:0000256" key="1">
    <source>
        <dbReference type="ARBA" id="ARBA00009437"/>
    </source>
</evidence>
<organism evidence="6 7">
    <name type="scientific">Agrobacterium cavarae</name>
    <dbReference type="NCBI Taxonomy" id="2528239"/>
    <lineage>
        <taxon>Bacteria</taxon>
        <taxon>Pseudomonadati</taxon>
        <taxon>Pseudomonadota</taxon>
        <taxon>Alphaproteobacteria</taxon>
        <taxon>Hyphomicrobiales</taxon>
        <taxon>Rhizobiaceae</taxon>
        <taxon>Rhizobium/Agrobacterium group</taxon>
        <taxon>Agrobacterium</taxon>
    </lineage>
</organism>
<dbReference type="PANTHER" id="PTHR30537">
    <property type="entry name" value="HTH-TYPE TRANSCRIPTIONAL REGULATOR"/>
    <property type="match status" value="1"/>
</dbReference>
<dbReference type="InterPro" id="IPR036388">
    <property type="entry name" value="WH-like_DNA-bd_sf"/>
</dbReference>
<evidence type="ECO:0000259" key="5">
    <source>
        <dbReference type="PROSITE" id="PS50931"/>
    </source>
</evidence>
<sequence length="299" mass="33742">MKRSRLPLTALRSFEAAGRLMSFTRAAEELCISQAAISRQVRELEVLLDRPLFDRGHRSVKLTQEGAKLLDVVTASFDAMSDGLADVERGKGPDTVNINAEPSFAACFLTPHLSDFQRSHPDIDVRVESESGLAEFRHNEDVVAIRHGLTKTSWPRSESRHLMDVQMTPCLSPRLLEGRALPQRPIDLLDFPLLYEDSRDMWRSWFERTGVSSDVYPRGPIYTDEGMTLQAALRGQGVALLEERFAREYLASGLLIRPFQQTLPFGAFFIVVRGFETLAPAAHDFLEWLSESVRSRDAH</sequence>
<keyword evidence="7" id="KW-1185">Reference proteome</keyword>
<evidence type="ECO:0000313" key="7">
    <source>
        <dbReference type="Proteomes" id="UP000294239"/>
    </source>
</evidence>
<dbReference type="InterPro" id="IPR000847">
    <property type="entry name" value="LysR_HTH_N"/>
</dbReference>
<comment type="caution">
    <text evidence="6">The sequence shown here is derived from an EMBL/GenBank/DDBJ whole genome shotgun (WGS) entry which is preliminary data.</text>
</comment>
<dbReference type="InterPro" id="IPR005119">
    <property type="entry name" value="LysR_subst-bd"/>
</dbReference>
<dbReference type="Gene3D" id="1.10.10.10">
    <property type="entry name" value="Winged helix-like DNA-binding domain superfamily/Winged helix DNA-binding domain"/>
    <property type="match status" value="1"/>
</dbReference>
<protein>
    <submittedName>
        <fullName evidence="6">LysR family transcriptional regulator</fullName>
    </submittedName>
</protein>
<dbReference type="RefSeq" id="WP_130977128.1">
    <property type="nucleotide sequence ID" value="NZ_SISF01000023.1"/>
</dbReference>
<dbReference type="Pfam" id="PF00126">
    <property type="entry name" value="HTH_1"/>
    <property type="match status" value="1"/>
</dbReference>
<reference evidence="6 7" key="1">
    <citation type="submission" date="2019-02" db="EMBL/GenBank/DDBJ databases">
        <title>Current taxonomic status of genus Agrobacterium and description of Agrobacterium cavarae sp. nov. isolated from maize roots.</title>
        <authorList>
            <person name="Flores-Felix J.D."/>
            <person name="Menendez E."/>
            <person name="Ramirez-Bahena M.H."/>
            <person name="Garcia-Fraile P."/>
            <person name="Velazquez E."/>
        </authorList>
    </citation>
    <scope>NUCLEOTIDE SEQUENCE [LARGE SCALE GENOMIC DNA]</scope>
    <source>
        <strain evidence="6 7">RZME10</strain>
    </source>
</reference>
<dbReference type="CDD" id="cd08432">
    <property type="entry name" value="PBP2_GcdR_TrpI_HvrB_AmpR_like"/>
    <property type="match status" value="1"/>
</dbReference>
<evidence type="ECO:0000256" key="2">
    <source>
        <dbReference type="ARBA" id="ARBA00023015"/>
    </source>
</evidence>
<dbReference type="InterPro" id="IPR036390">
    <property type="entry name" value="WH_DNA-bd_sf"/>
</dbReference>
<proteinExistence type="inferred from homology"/>
<comment type="similarity">
    <text evidence="1">Belongs to the LysR transcriptional regulatory family.</text>
</comment>
<evidence type="ECO:0000256" key="3">
    <source>
        <dbReference type="ARBA" id="ARBA00023125"/>
    </source>
</evidence>
<dbReference type="GeneID" id="301040173"/>
<dbReference type="PROSITE" id="PS50931">
    <property type="entry name" value="HTH_LYSR"/>
    <property type="match status" value="1"/>
</dbReference>
<dbReference type="InterPro" id="IPR058163">
    <property type="entry name" value="LysR-type_TF_proteobact-type"/>
</dbReference>
<keyword evidence="2" id="KW-0805">Transcription regulation</keyword>
<dbReference type="PANTHER" id="PTHR30537:SF26">
    <property type="entry name" value="GLYCINE CLEAVAGE SYSTEM TRANSCRIPTIONAL ACTIVATOR"/>
    <property type="match status" value="1"/>
</dbReference>
<dbReference type="SUPFAM" id="SSF53850">
    <property type="entry name" value="Periplasmic binding protein-like II"/>
    <property type="match status" value="1"/>
</dbReference>
<dbReference type="EMBL" id="SISF01000023">
    <property type="protein sequence ID" value="TBN16832.1"/>
    <property type="molecule type" value="Genomic_DNA"/>
</dbReference>